<comment type="subunit">
    <text evidence="2">Homodimer; disulfide-linked.</text>
</comment>
<evidence type="ECO:0000313" key="6">
    <source>
        <dbReference type="Proteomes" id="UP001485043"/>
    </source>
</evidence>
<dbReference type="AlphaFoldDB" id="A0AAW1SP15"/>
<reference evidence="5 6" key="1">
    <citation type="journal article" date="2024" name="Nat. Commun.">
        <title>Phylogenomics reveals the evolutionary origins of lichenization in chlorophyte algae.</title>
        <authorList>
            <person name="Puginier C."/>
            <person name="Libourel C."/>
            <person name="Otte J."/>
            <person name="Skaloud P."/>
            <person name="Haon M."/>
            <person name="Grisel S."/>
            <person name="Petersen M."/>
            <person name="Berrin J.G."/>
            <person name="Delaux P.M."/>
            <person name="Dal Grande F."/>
            <person name="Keller J."/>
        </authorList>
    </citation>
    <scope>NUCLEOTIDE SEQUENCE [LARGE SCALE GENOMIC DNA]</scope>
    <source>
        <strain evidence="5 6">SAG 2523</strain>
    </source>
</reference>
<dbReference type="InterPro" id="IPR034904">
    <property type="entry name" value="FSCA_dom_sf"/>
</dbReference>
<dbReference type="EMBL" id="JALJOV010001197">
    <property type="protein sequence ID" value="KAK9852334.1"/>
    <property type="molecule type" value="Genomic_DNA"/>
</dbReference>
<name>A0AAW1SP15_9CHLO</name>
<evidence type="ECO:0000256" key="1">
    <source>
        <dbReference type="ARBA" id="ARBA00006420"/>
    </source>
</evidence>
<dbReference type="Proteomes" id="UP001485043">
    <property type="component" value="Unassembled WGS sequence"/>
</dbReference>
<dbReference type="InterPro" id="IPR001075">
    <property type="entry name" value="NIF_FeS_clus_asmbl_NifU_C"/>
</dbReference>
<dbReference type="PANTHER" id="PTHR11178">
    <property type="entry name" value="IRON-SULFUR CLUSTER SCAFFOLD PROTEIN NFU-RELATED"/>
    <property type="match status" value="1"/>
</dbReference>
<dbReference type="Pfam" id="PF01106">
    <property type="entry name" value="NifU"/>
    <property type="match status" value="1"/>
</dbReference>
<dbReference type="PANTHER" id="PTHR11178:SF15">
    <property type="entry name" value="NIFU-LIKE PROTEIN 1, CHLOROPLASTIC"/>
    <property type="match status" value="1"/>
</dbReference>
<dbReference type="GO" id="GO:0016226">
    <property type="term" value="P:iron-sulfur cluster assembly"/>
    <property type="evidence" value="ECO:0007669"/>
    <property type="project" value="InterPro"/>
</dbReference>
<evidence type="ECO:0000313" key="5">
    <source>
        <dbReference type="EMBL" id="KAK9852334.1"/>
    </source>
</evidence>
<feature type="region of interest" description="Disordered" evidence="3">
    <location>
        <begin position="205"/>
        <end position="284"/>
    </location>
</feature>
<dbReference type="FunFam" id="3.30.300.130:FF:000003">
    <property type="entry name" value="NifU-like protein 3, chloroplastic"/>
    <property type="match status" value="1"/>
</dbReference>
<organism evidence="5 6">
    <name type="scientific">Apatococcus fuscideae</name>
    <dbReference type="NCBI Taxonomy" id="2026836"/>
    <lineage>
        <taxon>Eukaryota</taxon>
        <taxon>Viridiplantae</taxon>
        <taxon>Chlorophyta</taxon>
        <taxon>core chlorophytes</taxon>
        <taxon>Trebouxiophyceae</taxon>
        <taxon>Chlorellales</taxon>
        <taxon>Chlorellaceae</taxon>
        <taxon>Apatococcus</taxon>
    </lineage>
</organism>
<comment type="caution">
    <text evidence="5">The sequence shown here is derived from an EMBL/GenBank/DDBJ whole genome shotgun (WGS) entry which is preliminary data.</text>
</comment>
<sequence length="435" mass="45547">MSDKTVPQEHQGLHGFLYGEGGAEAHDSDATYQLRQGEDDGSQVMETAYFLDSRGDERPMGIYALYDTQEQLQYVGYSRNLVLAVQGHLAKVGPAACAHVRVTVIANKAMATRSVLEREAANWLDEAGFLPPGNGRDRAQWEGPLSSGVNSAWEEKKLKMRKAMGENLGDDVAGETLDAKQRRLQLIKAVEGDDWSSVIDGQTQDTLDASASPSSASVPTSLSTSAGSSEAGSTAASSPAVPSSVVAPQPGAVASSQPGGPQIVSPFSRAGVQSSMAGTDEVGPREMSIDTVDKALDEVRPYLMADGGDVEVAGVDNGIITLRLQGACGTCPSSTSTLKMGIERSLKATFGDQLQEVVEVDRPDSGASVAAVDNHLGVLRPAIQSYGGTVSVEAVGNGVCTVKYTGPPPIAQGIKAAIKDRFPDIKEVIVNMPEA</sequence>
<protein>
    <recommendedName>
        <fullName evidence="4">NIF system FeS cluster assembly NifU C-terminal domain-containing protein</fullName>
    </recommendedName>
</protein>
<dbReference type="SUPFAM" id="SSF117916">
    <property type="entry name" value="Fe-S cluster assembly (FSCA) domain-like"/>
    <property type="match status" value="2"/>
</dbReference>
<proteinExistence type="inferred from homology"/>
<feature type="compositionally biased region" description="Low complexity" evidence="3">
    <location>
        <begin position="205"/>
        <end position="256"/>
    </location>
</feature>
<dbReference type="Gene3D" id="3.30.300.130">
    <property type="entry name" value="Fe-S cluster assembly (FSCA)"/>
    <property type="match status" value="2"/>
</dbReference>
<dbReference type="GO" id="GO:0009536">
    <property type="term" value="C:plastid"/>
    <property type="evidence" value="ECO:0007669"/>
    <property type="project" value="UniProtKB-ARBA"/>
</dbReference>
<comment type="similarity">
    <text evidence="1">Belongs to the NifU family.</text>
</comment>
<dbReference type="GO" id="GO:0051536">
    <property type="term" value="F:iron-sulfur cluster binding"/>
    <property type="evidence" value="ECO:0007669"/>
    <property type="project" value="InterPro"/>
</dbReference>
<dbReference type="GO" id="GO:0005739">
    <property type="term" value="C:mitochondrion"/>
    <property type="evidence" value="ECO:0007669"/>
    <property type="project" value="TreeGrafter"/>
</dbReference>
<evidence type="ECO:0000259" key="4">
    <source>
        <dbReference type="Pfam" id="PF01106"/>
    </source>
</evidence>
<evidence type="ECO:0000256" key="3">
    <source>
        <dbReference type="SAM" id="MobiDB-lite"/>
    </source>
</evidence>
<dbReference type="GO" id="GO:0005506">
    <property type="term" value="F:iron ion binding"/>
    <property type="evidence" value="ECO:0007669"/>
    <property type="project" value="InterPro"/>
</dbReference>
<dbReference type="GO" id="GO:0005198">
    <property type="term" value="F:structural molecule activity"/>
    <property type="evidence" value="ECO:0007669"/>
    <property type="project" value="UniProtKB-ARBA"/>
</dbReference>
<gene>
    <name evidence="5" type="ORF">WJX84_005018</name>
</gene>
<feature type="domain" description="NIF system FeS cluster assembly NifU C-terminal" evidence="4">
    <location>
        <begin position="292"/>
        <end position="352"/>
    </location>
</feature>
<accession>A0AAW1SP15</accession>
<keyword evidence="6" id="KW-1185">Reference proteome</keyword>
<evidence type="ECO:0000256" key="2">
    <source>
        <dbReference type="ARBA" id="ARBA00011748"/>
    </source>
</evidence>